<evidence type="ECO:0000256" key="5">
    <source>
        <dbReference type="SAM" id="MobiDB-lite"/>
    </source>
</evidence>
<dbReference type="Pfam" id="PF03126">
    <property type="entry name" value="Plus-3"/>
    <property type="match status" value="1"/>
</dbReference>
<evidence type="ECO:0000256" key="1">
    <source>
        <dbReference type="ARBA" id="ARBA00004123"/>
    </source>
</evidence>
<keyword evidence="3" id="KW-0804">Transcription</keyword>
<evidence type="ECO:0000256" key="3">
    <source>
        <dbReference type="ARBA" id="ARBA00023163"/>
    </source>
</evidence>
<feature type="compositionally biased region" description="Basic and acidic residues" evidence="5">
    <location>
        <begin position="51"/>
        <end position="62"/>
    </location>
</feature>
<organism evidence="7 8">
    <name type="scientific">Crepidotus variabilis</name>
    <dbReference type="NCBI Taxonomy" id="179855"/>
    <lineage>
        <taxon>Eukaryota</taxon>
        <taxon>Fungi</taxon>
        <taxon>Dikarya</taxon>
        <taxon>Basidiomycota</taxon>
        <taxon>Agaricomycotina</taxon>
        <taxon>Agaricomycetes</taxon>
        <taxon>Agaricomycetidae</taxon>
        <taxon>Agaricales</taxon>
        <taxon>Agaricineae</taxon>
        <taxon>Crepidotaceae</taxon>
        <taxon>Crepidotus</taxon>
    </lineage>
</organism>
<reference evidence="7" key="1">
    <citation type="submission" date="2020-11" db="EMBL/GenBank/DDBJ databases">
        <authorList>
            <consortium name="DOE Joint Genome Institute"/>
            <person name="Ahrendt S."/>
            <person name="Riley R."/>
            <person name="Andreopoulos W."/>
            <person name="Labutti K."/>
            <person name="Pangilinan J."/>
            <person name="Ruiz-Duenas F.J."/>
            <person name="Barrasa J.M."/>
            <person name="Sanchez-Garcia M."/>
            <person name="Camarero S."/>
            <person name="Miyauchi S."/>
            <person name="Serrano A."/>
            <person name="Linde D."/>
            <person name="Babiker R."/>
            <person name="Drula E."/>
            <person name="Ayuso-Fernandez I."/>
            <person name="Pacheco R."/>
            <person name="Padilla G."/>
            <person name="Ferreira P."/>
            <person name="Barriuso J."/>
            <person name="Kellner H."/>
            <person name="Castanera R."/>
            <person name="Alfaro M."/>
            <person name="Ramirez L."/>
            <person name="Pisabarro A.G."/>
            <person name="Kuo A."/>
            <person name="Tritt A."/>
            <person name="Lipzen A."/>
            <person name="He G."/>
            <person name="Yan M."/>
            <person name="Ng V."/>
            <person name="Cullen D."/>
            <person name="Martin F."/>
            <person name="Rosso M.-N."/>
            <person name="Henrissat B."/>
            <person name="Hibbett D."/>
            <person name="Martinez A.T."/>
            <person name="Grigoriev I.V."/>
        </authorList>
    </citation>
    <scope>NUCLEOTIDE SEQUENCE</scope>
    <source>
        <strain evidence="7">CBS 506.95</strain>
    </source>
</reference>
<dbReference type="GO" id="GO:0003677">
    <property type="term" value="F:DNA binding"/>
    <property type="evidence" value="ECO:0007669"/>
    <property type="project" value="InterPro"/>
</dbReference>
<dbReference type="InterPro" id="IPR004343">
    <property type="entry name" value="Plus-3_dom"/>
</dbReference>
<feature type="compositionally biased region" description="Basic and acidic residues" evidence="5">
    <location>
        <begin position="76"/>
        <end position="85"/>
    </location>
</feature>
<dbReference type="PANTHER" id="PTHR13115:SF8">
    <property type="entry name" value="RNA POLYMERASE-ASSOCIATED PROTEIN RTF1 HOMOLOG"/>
    <property type="match status" value="1"/>
</dbReference>
<feature type="compositionally biased region" description="Basic and acidic residues" evidence="5">
    <location>
        <begin position="146"/>
        <end position="183"/>
    </location>
</feature>
<feature type="compositionally biased region" description="Basic and acidic residues" evidence="5">
    <location>
        <begin position="454"/>
        <end position="477"/>
    </location>
</feature>
<sequence length="568" mass="62610">MSDFEDDIDDQLLELAGATEKKKRRRQHSSGSAGAGGGGTSSGGSKKRRTERLDTDSEKEPLESEEEMEDPYPLEGKYKDDADKRELLSMTEIRREQILEERAEEKQRLQNARQIADMVRQQRVGGAAGAEDSASRPAKRQQTTRGTKEKAHKLDELKAKRKAKDDRKRPKADGSPSQHRDRSSSPQDMDISDSESEDGQISKEQQEEERLLSLGGGYDSHKKTKEAEVPCSVGDLELCRLTRGAIAKHYVKPWFEDYVKEAWVRYLIGGTGSAPVYRICQIANLAPDFVLPYKVDDKVVNQAFELKHGKSTKVFNMDKVSNAPFSDQEFDRLQKVYVAESIKLPTKQALEKKASQMQKLLDQPMTESDINAMLARKSKLQAATAQVGSLSTIERSRLNQERTLALRRQDYAEVETIDAKLQADDTLRQSSTGDGISSPGPKKPESASELLAKVNERNRKANMEAVRRAEIAESERKRKERRLAAKGGGRDTPPIDPSARLKTLPRTFNATTAPGTPAGGSKTGSPAPPSNVPNTAALAASAGAALVKPSGSFEDSLIESVDIDLGDF</sequence>
<dbReference type="SUPFAM" id="SSF159042">
    <property type="entry name" value="Plus3-like"/>
    <property type="match status" value="1"/>
</dbReference>
<evidence type="ECO:0000256" key="2">
    <source>
        <dbReference type="ARBA" id="ARBA00023015"/>
    </source>
</evidence>
<evidence type="ECO:0000256" key="4">
    <source>
        <dbReference type="ARBA" id="ARBA00023242"/>
    </source>
</evidence>
<feature type="compositionally biased region" description="Basic and acidic residues" evidence="5">
    <location>
        <begin position="200"/>
        <end position="209"/>
    </location>
</feature>
<protein>
    <recommendedName>
        <fullName evidence="6">Plus3 domain-containing protein</fullName>
    </recommendedName>
</protein>
<feature type="compositionally biased region" description="Gly residues" evidence="5">
    <location>
        <begin position="33"/>
        <end position="42"/>
    </location>
</feature>
<dbReference type="GO" id="GO:0016593">
    <property type="term" value="C:Cdc73/Paf1 complex"/>
    <property type="evidence" value="ECO:0007669"/>
    <property type="project" value="TreeGrafter"/>
</dbReference>
<evidence type="ECO:0000313" key="7">
    <source>
        <dbReference type="EMBL" id="KAF9530640.1"/>
    </source>
</evidence>
<dbReference type="GO" id="GO:1990269">
    <property type="term" value="F:RNA polymerase II C-terminal domain phosphoserine binding"/>
    <property type="evidence" value="ECO:0007669"/>
    <property type="project" value="TreeGrafter"/>
</dbReference>
<feature type="region of interest" description="Disordered" evidence="5">
    <location>
        <begin position="15"/>
        <end position="85"/>
    </location>
</feature>
<evidence type="ECO:0000259" key="6">
    <source>
        <dbReference type="PROSITE" id="PS51360"/>
    </source>
</evidence>
<feature type="region of interest" description="Disordered" evidence="5">
    <location>
        <begin position="104"/>
        <end position="209"/>
    </location>
</feature>
<evidence type="ECO:0000313" key="8">
    <source>
        <dbReference type="Proteomes" id="UP000807306"/>
    </source>
</evidence>
<dbReference type="InterPro" id="IPR036128">
    <property type="entry name" value="Plus3-like_sf"/>
</dbReference>
<accession>A0A9P6EKB1</accession>
<dbReference type="Proteomes" id="UP000807306">
    <property type="component" value="Unassembled WGS sequence"/>
</dbReference>
<gene>
    <name evidence="7" type="ORF">CPB83DRAFT_850670</name>
</gene>
<feature type="region of interest" description="Disordered" evidence="5">
    <location>
        <begin position="422"/>
        <end position="535"/>
    </location>
</feature>
<keyword evidence="4" id="KW-0539">Nucleus</keyword>
<feature type="domain" description="Plus3" evidence="6">
    <location>
        <begin position="230"/>
        <end position="362"/>
    </location>
</feature>
<comment type="subcellular location">
    <subcellularLocation>
        <location evidence="1">Nucleus</location>
    </subcellularLocation>
</comment>
<dbReference type="Gene3D" id="3.90.70.200">
    <property type="entry name" value="Plus-3 domain"/>
    <property type="match status" value="1"/>
</dbReference>
<dbReference type="OrthoDB" id="166375at2759"/>
<dbReference type="PANTHER" id="PTHR13115">
    <property type="entry name" value="RNA POLYMERASE-ASSOCIATED PROTEIN RTF1 HOMOLOG"/>
    <property type="match status" value="1"/>
</dbReference>
<dbReference type="AlphaFoldDB" id="A0A9P6EKB1"/>
<keyword evidence="2" id="KW-0805">Transcription regulation</keyword>
<feature type="compositionally biased region" description="Acidic residues" evidence="5">
    <location>
        <begin position="63"/>
        <end position="72"/>
    </location>
</feature>
<comment type="caution">
    <text evidence="7">The sequence shown here is derived from an EMBL/GenBank/DDBJ whole genome shotgun (WGS) entry which is preliminary data.</text>
</comment>
<proteinExistence type="predicted"/>
<dbReference type="EMBL" id="MU157839">
    <property type="protein sequence ID" value="KAF9530640.1"/>
    <property type="molecule type" value="Genomic_DNA"/>
</dbReference>
<name>A0A9P6EKB1_9AGAR</name>
<dbReference type="SMART" id="SM00719">
    <property type="entry name" value="Plus3"/>
    <property type="match status" value="1"/>
</dbReference>
<dbReference type="PROSITE" id="PS51360">
    <property type="entry name" value="PLUS3"/>
    <property type="match status" value="1"/>
</dbReference>
<keyword evidence="8" id="KW-1185">Reference proteome</keyword>